<dbReference type="InterPro" id="IPR010796">
    <property type="entry name" value="C2_B9-type_dom"/>
</dbReference>
<keyword evidence="9" id="KW-1185">Reference proteome</keyword>
<dbReference type="PANTHER" id="PTHR12968">
    <property type="entry name" value="B9 DOMAIN-CONTAINING"/>
    <property type="match status" value="1"/>
</dbReference>
<comment type="caution">
    <text evidence="8">The sequence shown here is derived from an EMBL/GenBank/DDBJ whole genome shotgun (WGS) entry which is preliminary data.</text>
</comment>
<keyword evidence="5" id="KW-0966">Cell projection</keyword>
<keyword evidence="4" id="KW-0206">Cytoskeleton</keyword>
<dbReference type="PROSITE" id="PS51381">
    <property type="entry name" value="C2_B9"/>
    <property type="match status" value="1"/>
</dbReference>
<feature type="compositionally biased region" description="Basic residues" evidence="7">
    <location>
        <begin position="102"/>
        <end position="114"/>
    </location>
</feature>
<comment type="subcellular location">
    <subcellularLocation>
        <location evidence="1">Cytoplasm</location>
        <location evidence="1">Cytoskeleton</location>
        <location evidence="1">Cilium basal body</location>
    </subcellularLocation>
</comment>
<dbReference type="Proteomes" id="UP001165060">
    <property type="component" value="Unassembled WGS sequence"/>
</dbReference>
<evidence type="ECO:0000256" key="3">
    <source>
        <dbReference type="ARBA" id="ARBA00022794"/>
    </source>
</evidence>
<dbReference type="PANTHER" id="PTHR12968:SF2">
    <property type="entry name" value="B9 DOMAIN-CONTAINING PROTEIN 2"/>
    <property type="match status" value="1"/>
</dbReference>
<keyword evidence="3" id="KW-0970">Cilium biogenesis/degradation</keyword>
<feature type="region of interest" description="Disordered" evidence="7">
    <location>
        <begin position="1"/>
        <end position="127"/>
    </location>
</feature>
<evidence type="ECO:0000256" key="7">
    <source>
        <dbReference type="SAM" id="MobiDB-lite"/>
    </source>
</evidence>
<sequence length="338" mass="38084">NPPRPTPHRSKKKEAKKKDEDDDSSQQDDPKTPSSKMTSMFKGKLNFGSASKKKKGGDDEEEEEEDGKKKGKKKGGSDSDDDEEEEEEDDEEVDENEDSSNRKKKKGKDKKVKKKASEDDAVAESASVQNAGFIRKQPKEKLEKRLRERVRVVAESMPEVHFLGEVVGGVGFGPGMSCKWTIEYGKYWEMLSGETVGQTQYGYSSNDDMISWNHPIDLHMTTSSMQGWPRIRLQVWELDDYGRTNLAGYGFAHLPTNAGTYEFAVPCWRPTGSLPEEISSFFLGTNPQLTNEEVLFSKAWENRCRLVTIPSGKIWINVSVVHRFFLDQGVDLGNSGQI</sequence>
<feature type="compositionally biased region" description="Basic residues" evidence="7">
    <location>
        <begin position="1"/>
        <end position="15"/>
    </location>
</feature>
<proteinExistence type="predicted"/>
<dbReference type="Pfam" id="PF07162">
    <property type="entry name" value="B9-C2"/>
    <property type="match status" value="1"/>
</dbReference>
<evidence type="ECO:0000256" key="4">
    <source>
        <dbReference type="ARBA" id="ARBA00023212"/>
    </source>
</evidence>
<keyword evidence="2" id="KW-0963">Cytoplasm</keyword>
<feature type="non-terminal residue" evidence="8">
    <location>
        <position position="1"/>
    </location>
</feature>
<name>A0ABQ6MYS6_9STRA</name>
<gene>
    <name evidence="8" type="ORF">TeGR_g5489</name>
</gene>
<evidence type="ECO:0000313" key="9">
    <source>
        <dbReference type="Proteomes" id="UP001165060"/>
    </source>
</evidence>
<evidence type="ECO:0000256" key="2">
    <source>
        <dbReference type="ARBA" id="ARBA00022490"/>
    </source>
</evidence>
<evidence type="ECO:0000313" key="8">
    <source>
        <dbReference type="EMBL" id="GMI36062.1"/>
    </source>
</evidence>
<dbReference type="EMBL" id="BRYB01004746">
    <property type="protein sequence ID" value="GMI36062.1"/>
    <property type="molecule type" value="Genomic_DNA"/>
</dbReference>
<accession>A0ABQ6MYS6</accession>
<feature type="compositionally biased region" description="Acidic residues" evidence="7">
    <location>
        <begin position="78"/>
        <end position="98"/>
    </location>
</feature>
<organism evidence="8 9">
    <name type="scientific">Tetraparma gracilis</name>
    <dbReference type="NCBI Taxonomy" id="2962635"/>
    <lineage>
        <taxon>Eukaryota</taxon>
        <taxon>Sar</taxon>
        <taxon>Stramenopiles</taxon>
        <taxon>Ochrophyta</taxon>
        <taxon>Bolidophyceae</taxon>
        <taxon>Parmales</taxon>
        <taxon>Triparmaceae</taxon>
        <taxon>Tetraparma</taxon>
    </lineage>
</organism>
<evidence type="ECO:0000256" key="6">
    <source>
        <dbReference type="ARBA" id="ARBA00039272"/>
    </source>
</evidence>
<protein>
    <recommendedName>
        <fullName evidence="6">B9 domain-containing protein 2</fullName>
    </recommendedName>
</protein>
<evidence type="ECO:0000256" key="5">
    <source>
        <dbReference type="ARBA" id="ARBA00023273"/>
    </source>
</evidence>
<evidence type="ECO:0000256" key="1">
    <source>
        <dbReference type="ARBA" id="ARBA00004120"/>
    </source>
</evidence>
<reference evidence="8 9" key="1">
    <citation type="journal article" date="2023" name="Commun. Biol.">
        <title>Genome analysis of Parmales, the sister group of diatoms, reveals the evolutionary specialization of diatoms from phago-mixotrophs to photoautotrophs.</title>
        <authorList>
            <person name="Ban H."/>
            <person name="Sato S."/>
            <person name="Yoshikawa S."/>
            <person name="Yamada K."/>
            <person name="Nakamura Y."/>
            <person name="Ichinomiya M."/>
            <person name="Sato N."/>
            <person name="Blanc-Mathieu R."/>
            <person name="Endo H."/>
            <person name="Kuwata A."/>
            <person name="Ogata H."/>
        </authorList>
    </citation>
    <scope>NUCLEOTIDE SEQUENCE [LARGE SCALE GENOMIC DNA]</scope>
</reference>